<feature type="transmembrane region" description="Helical" evidence="1">
    <location>
        <begin position="495"/>
        <end position="516"/>
    </location>
</feature>
<feature type="transmembrane region" description="Helical" evidence="1">
    <location>
        <begin position="70"/>
        <end position="90"/>
    </location>
</feature>
<feature type="transmembrane region" description="Helical" evidence="1">
    <location>
        <begin position="14"/>
        <end position="33"/>
    </location>
</feature>
<protein>
    <recommendedName>
        <fullName evidence="4">G protein-coupled receptor</fullName>
    </recommendedName>
</protein>
<name>G0NL50_CAEBE</name>
<sequence>MAIFFETPVWLIDYYYVIGAFSLVLNLITIYLLTYHSDQMDNFRYFLLVYQVICMITDIIFHFLMQPVPLFPIVAGYCVGVLATTFNIYAHHLIVIHTSWQVIESMWLIICFIKKHQALAHVIMRHVLSRSILVLLAVMMASVLTFYSVSFTLAGMDRDKQMDYVKERFPEYVYEFSRLPNFAIYEINLVSKVDIIVAFLGNSFGVFLYFFTSFDMFRCLNQVQNKVSTASFKRYQSAVYSLLAQFITSLLCIAPPLFFDVLLIVGMKEGSGICVQLIGAFYSSHSAVNSIVLIATTPPFRKLFMPNSLSLPASLKNDITTCHGKALFVISPFFQKTKKKQMSLLFFFCVLLPSNSFSSSKFPMINFFETTTWLIDCYFVIGVLSLLLNIVTIYLLINHSDKMDNFRFYLLTYQLICMVSDFNFHFLIQPVPLFPIVAGYCVGMLATTFNVNTHYLVVVLSTSQAIQAMWLIVCFVRKHQALAVVIRKHVAPKSILMLGFIKFVSILLVWTVTLTLSGMNREKQMDYVRVNYPQHINDFSHLPNFAIYEFNTFIKIDLTVASYGGLFGVIIFFITTFDMFRILNQVKKKVSTVSYKCYQSALYSLLAQFAASLLCVAPPLCLVFMVMTGAEDSSGHLVQMLGGLYSSHSTVNGLVLIATTPSFRRCFCRKKIKNQLPASNNSSC</sequence>
<dbReference type="STRING" id="135651.G0NL50"/>
<dbReference type="InterPro" id="IPR019429">
    <property type="entry name" value="7TM_GPCR_serpentine_rcpt_Sri"/>
</dbReference>
<proteinExistence type="predicted"/>
<gene>
    <name evidence="2" type="ORF">CAEBREN_25034</name>
</gene>
<keyword evidence="3" id="KW-1185">Reference proteome</keyword>
<feature type="transmembrane region" description="Helical" evidence="1">
    <location>
        <begin position="601"/>
        <end position="625"/>
    </location>
</feature>
<evidence type="ECO:0000313" key="3">
    <source>
        <dbReference type="Proteomes" id="UP000008068"/>
    </source>
</evidence>
<dbReference type="Gene3D" id="1.20.1070.10">
    <property type="entry name" value="Rhodopsin 7-helix transmembrane proteins"/>
    <property type="match status" value="1"/>
</dbReference>
<dbReference type="HOGENOM" id="CLU_422269_0_0_1"/>
<dbReference type="InParanoid" id="G0NL50"/>
<dbReference type="EMBL" id="GL379904">
    <property type="protein sequence ID" value="EGT33289.1"/>
    <property type="molecule type" value="Genomic_DNA"/>
</dbReference>
<dbReference type="Pfam" id="PF10327">
    <property type="entry name" value="7TM_GPCR_Sri"/>
    <property type="match status" value="2"/>
</dbReference>
<dbReference type="PANTHER" id="PTHR45830:SF15">
    <property type="entry name" value="SERPENTINE RECEPTOR, CLASS I"/>
    <property type="match status" value="1"/>
</dbReference>
<feature type="transmembrane region" description="Helical" evidence="1">
    <location>
        <begin position="238"/>
        <end position="258"/>
    </location>
</feature>
<feature type="transmembrane region" description="Helical" evidence="1">
    <location>
        <begin position="645"/>
        <end position="663"/>
    </location>
</feature>
<organism evidence="3">
    <name type="scientific">Caenorhabditis brenneri</name>
    <name type="common">Nematode worm</name>
    <dbReference type="NCBI Taxonomy" id="135651"/>
    <lineage>
        <taxon>Eukaryota</taxon>
        <taxon>Metazoa</taxon>
        <taxon>Ecdysozoa</taxon>
        <taxon>Nematoda</taxon>
        <taxon>Chromadorea</taxon>
        <taxon>Rhabditida</taxon>
        <taxon>Rhabditina</taxon>
        <taxon>Rhabditomorpha</taxon>
        <taxon>Rhabditoidea</taxon>
        <taxon>Rhabditidae</taxon>
        <taxon>Peloderinae</taxon>
        <taxon>Caenorhabditis</taxon>
    </lineage>
</organism>
<feature type="transmembrane region" description="Helical" evidence="1">
    <location>
        <begin position="560"/>
        <end position="580"/>
    </location>
</feature>
<evidence type="ECO:0008006" key="4">
    <source>
        <dbReference type="Google" id="ProtNLM"/>
    </source>
</evidence>
<evidence type="ECO:0000313" key="2">
    <source>
        <dbReference type="EMBL" id="EGT33289.1"/>
    </source>
</evidence>
<keyword evidence="1" id="KW-0472">Membrane</keyword>
<evidence type="ECO:0000256" key="1">
    <source>
        <dbReference type="SAM" id="Phobius"/>
    </source>
</evidence>
<dbReference type="Proteomes" id="UP000008068">
    <property type="component" value="Unassembled WGS sequence"/>
</dbReference>
<feature type="transmembrane region" description="Helical" evidence="1">
    <location>
        <begin position="132"/>
        <end position="154"/>
    </location>
</feature>
<feature type="transmembrane region" description="Helical" evidence="1">
    <location>
        <begin position="454"/>
        <end position="475"/>
    </location>
</feature>
<keyword evidence="1" id="KW-0812">Transmembrane</keyword>
<feature type="transmembrane region" description="Helical" evidence="1">
    <location>
        <begin position="378"/>
        <end position="396"/>
    </location>
</feature>
<keyword evidence="1" id="KW-1133">Transmembrane helix</keyword>
<dbReference type="AlphaFoldDB" id="G0NL50"/>
<feature type="transmembrane region" description="Helical" evidence="1">
    <location>
        <begin position="270"/>
        <end position="295"/>
    </location>
</feature>
<feature type="transmembrane region" description="Helical" evidence="1">
    <location>
        <begin position="45"/>
        <end position="64"/>
    </location>
</feature>
<feature type="transmembrane region" description="Helical" evidence="1">
    <location>
        <begin position="195"/>
        <end position="217"/>
    </location>
</feature>
<dbReference type="PANTHER" id="PTHR45830">
    <property type="entry name" value="SERPENTINE RECEPTOR, CLASS I"/>
    <property type="match status" value="1"/>
</dbReference>
<feature type="transmembrane region" description="Helical" evidence="1">
    <location>
        <begin position="342"/>
        <end position="358"/>
    </location>
</feature>
<reference evidence="3" key="1">
    <citation type="submission" date="2011-07" db="EMBL/GenBank/DDBJ databases">
        <authorList>
            <consortium name="Caenorhabditis brenneri Sequencing and Analysis Consortium"/>
            <person name="Wilson R.K."/>
        </authorList>
    </citation>
    <scope>NUCLEOTIDE SEQUENCE [LARGE SCALE GENOMIC DNA]</scope>
    <source>
        <strain evidence="3">PB2801</strain>
    </source>
</reference>
<accession>G0NL50</accession>